<dbReference type="AlphaFoldDB" id="A0A814E0L1"/>
<comment type="subcellular location">
    <subcellularLocation>
        <location evidence="1">Nucleus</location>
        <location evidence="1">Nucleolus</location>
    </subcellularLocation>
</comment>
<dbReference type="Proteomes" id="UP000663879">
    <property type="component" value="Unassembled WGS sequence"/>
</dbReference>
<proteinExistence type="inferred from homology"/>
<keyword evidence="4" id="KW-0539">Nucleus</keyword>
<reference evidence="10" key="1">
    <citation type="submission" date="2021-02" db="EMBL/GenBank/DDBJ databases">
        <authorList>
            <person name="Nowell W R."/>
        </authorList>
    </citation>
    <scope>NUCLEOTIDE SEQUENCE</scope>
    <source>
        <strain evidence="10">Ploen Becks lab</strain>
    </source>
</reference>
<keyword evidence="3" id="KW-0698">rRNA processing</keyword>
<sequence>MKIRRHKHTKRVLKYYHSNFKFDTKFFNVLIDGTFANEALNCKINIAEQLPNFFDVKENKCKLWTTKCAIHETEILGKPTRGAMLILKQYQLAECQHKRQYVSSEKCFKDLINKSVDKKYIVATQSESLKEIVRNTPGVPLMLISHNAINLEKPSESSDKLVNQQTEGKLAVKDELDVIKKMKQKLLENKPQVKRLHKKKKAKGPNPLSCKKSKKKQNFKPINKKNSPKNN</sequence>
<feature type="compositionally biased region" description="Basic residues" evidence="8">
    <location>
        <begin position="192"/>
        <end position="203"/>
    </location>
</feature>
<dbReference type="Pfam" id="PF04900">
    <property type="entry name" value="Fcf1"/>
    <property type="match status" value="1"/>
</dbReference>
<name>A0A814E0L1_9BILA</name>
<dbReference type="FunFam" id="3.40.50.1010:FF:000006">
    <property type="entry name" value="rRNA-processing protein UTP23 homolog"/>
    <property type="match status" value="1"/>
</dbReference>
<feature type="compositionally biased region" description="Basic residues" evidence="8">
    <location>
        <begin position="211"/>
        <end position="231"/>
    </location>
</feature>
<evidence type="ECO:0000313" key="11">
    <source>
        <dbReference type="Proteomes" id="UP000663879"/>
    </source>
</evidence>
<gene>
    <name evidence="10" type="ORF">OXX778_LOCUS14436</name>
</gene>
<dbReference type="InterPro" id="IPR006984">
    <property type="entry name" value="Fcf1/UTP23"/>
</dbReference>
<evidence type="ECO:0000313" key="10">
    <source>
        <dbReference type="EMBL" id="CAF0960797.1"/>
    </source>
</evidence>
<dbReference type="SUPFAM" id="SSF88723">
    <property type="entry name" value="PIN domain-like"/>
    <property type="match status" value="1"/>
</dbReference>
<evidence type="ECO:0000256" key="7">
    <source>
        <dbReference type="ARBA" id="ARBA00071400"/>
    </source>
</evidence>
<comment type="function">
    <text evidence="5">Involved in rRNA-processing and ribosome biogenesis.</text>
</comment>
<keyword evidence="2" id="KW-0690">Ribosome biogenesis</keyword>
<feature type="region of interest" description="Disordered" evidence="8">
    <location>
        <begin position="187"/>
        <end position="231"/>
    </location>
</feature>
<evidence type="ECO:0000256" key="1">
    <source>
        <dbReference type="ARBA" id="ARBA00004604"/>
    </source>
</evidence>
<evidence type="ECO:0000256" key="8">
    <source>
        <dbReference type="SAM" id="MobiDB-lite"/>
    </source>
</evidence>
<dbReference type="GO" id="GO:0032040">
    <property type="term" value="C:small-subunit processome"/>
    <property type="evidence" value="ECO:0007669"/>
    <property type="project" value="InterPro"/>
</dbReference>
<dbReference type="PANTHER" id="PTHR12416">
    <property type="entry name" value="RRNA-PROCESSING PROTEIN UTP23 HOMOLOG"/>
    <property type="match status" value="1"/>
</dbReference>
<dbReference type="EMBL" id="CAJNOC010002971">
    <property type="protein sequence ID" value="CAF0960797.1"/>
    <property type="molecule type" value="Genomic_DNA"/>
</dbReference>
<evidence type="ECO:0000256" key="3">
    <source>
        <dbReference type="ARBA" id="ARBA00022552"/>
    </source>
</evidence>
<comment type="similarity">
    <text evidence="6">Belongs to the UTP23/FCF1 family. UTP23 subfamily.</text>
</comment>
<accession>A0A814E0L1</accession>
<evidence type="ECO:0000256" key="6">
    <source>
        <dbReference type="ARBA" id="ARBA00038503"/>
    </source>
</evidence>
<dbReference type="InterPro" id="IPR029060">
    <property type="entry name" value="PIN-like_dom_sf"/>
</dbReference>
<dbReference type="InterPro" id="IPR057776">
    <property type="entry name" value="UTP23_sensor"/>
</dbReference>
<dbReference type="OrthoDB" id="25675at2759"/>
<evidence type="ECO:0000256" key="5">
    <source>
        <dbReference type="ARBA" id="ARBA00037300"/>
    </source>
</evidence>
<evidence type="ECO:0000256" key="2">
    <source>
        <dbReference type="ARBA" id="ARBA00022517"/>
    </source>
</evidence>
<protein>
    <recommendedName>
        <fullName evidence="7">rRNA-processing protein UTP23 homolog</fullName>
    </recommendedName>
</protein>
<dbReference type="GO" id="GO:0006364">
    <property type="term" value="P:rRNA processing"/>
    <property type="evidence" value="ECO:0007669"/>
    <property type="project" value="UniProtKB-KW"/>
</dbReference>
<keyword evidence="11" id="KW-1185">Reference proteome</keyword>
<evidence type="ECO:0000256" key="4">
    <source>
        <dbReference type="ARBA" id="ARBA00023242"/>
    </source>
</evidence>
<organism evidence="10 11">
    <name type="scientific">Brachionus calyciflorus</name>
    <dbReference type="NCBI Taxonomy" id="104777"/>
    <lineage>
        <taxon>Eukaryota</taxon>
        <taxon>Metazoa</taxon>
        <taxon>Spiralia</taxon>
        <taxon>Gnathifera</taxon>
        <taxon>Rotifera</taxon>
        <taxon>Eurotatoria</taxon>
        <taxon>Monogononta</taxon>
        <taxon>Pseudotrocha</taxon>
        <taxon>Ploima</taxon>
        <taxon>Brachionidae</taxon>
        <taxon>Brachionus</taxon>
    </lineage>
</organism>
<feature type="domain" description="UTP23 sensor motif region" evidence="9">
    <location>
        <begin position="198"/>
        <end position="215"/>
    </location>
</feature>
<evidence type="ECO:0000259" key="9">
    <source>
        <dbReference type="Pfam" id="PF24779"/>
    </source>
</evidence>
<dbReference type="Pfam" id="PF24779">
    <property type="entry name" value="UTP23_sensor"/>
    <property type="match status" value="1"/>
</dbReference>
<dbReference type="Gene3D" id="3.40.50.1010">
    <property type="entry name" value="5'-nuclease"/>
    <property type="match status" value="1"/>
</dbReference>
<comment type="caution">
    <text evidence="10">The sequence shown here is derived from an EMBL/GenBank/DDBJ whole genome shotgun (WGS) entry which is preliminary data.</text>
</comment>